<evidence type="ECO:0000256" key="2">
    <source>
        <dbReference type="SAM" id="MobiDB-lite"/>
    </source>
</evidence>
<dbReference type="InterPro" id="IPR025883">
    <property type="entry name" value="Cadherin-like_domain"/>
</dbReference>
<dbReference type="InterPro" id="IPR003305">
    <property type="entry name" value="CenC_carb-bd"/>
</dbReference>
<dbReference type="InterPro" id="IPR008979">
    <property type="entry name" value="Galactose-bd-like_sf"/>
</dbReference>
<sequence length="1213" mass="132513">MRSKLGLILSIVLLFSLIAYPAPTTHAATSTILYQTSFEDPNDSTWQAAFTEYDTADAHTGSYSLKYTFNGTNPGLVIRLPIEAGHSYDMSVWVKTTNTPDSWPGAKIAIDAYRNWAWDWAGGKYMSAPVNTNGQWQKISLPTYTAPEGAASAVFTLYSEGASGTIQFDDLKIVETERVDPIEIGTSYQTSFEDANDSIWTPYEHTSYAVDEHHSGSQSLKYVIPSGANNPGEEGAERPGPSIKFVAEPGMAYDTSVWIKTVDTQGLWAGAMFRITVLDHNGNWLESKKHNPHGTGGEWQLLKLPTLVAGEGAEQIEITLFAYGGAGTLYFDDLSIEKSQPPLFQSKLVNPTYRGLLVPGGNPQVAITTRGAAGINKQLYTTVAQLVDQNAQVMEEQVYSGSLDVNAEFDTSSLPAGNYKVVVSAKLTGTEGGGYSQQWPIVKVQSLQEMPESYTDDQGRFWKDGELFFPIGIYTANTDKKDLEDLLGGAINTILPYGYPDREKLDLAHQYGMNVIFSMKDFFFRSPWAPDFIQSEEDELTAIAQYVQEYKDHPALLAWYVSDETPTDNRLSAHYQTVMANDRDHPVYAVDYRWVDHYTVNDTTDLFGLDIYPVYGKPNDDLKYLGDLQKAMTTDLQNKGQWAVVQAHNHGNYVSSGVDPLRPPTTEEMRNMAWQYIAEGARGVLFYSLFDLANDASGKTYDELLGNVKTVAQELKNMAPVILSAETAPEVSYNPQSWLHVMVKSYEGNTYIIAVNNSKETQQASFGAQQLSGLPVQVWNEGRTLNWNNDQFSDTFAPYAVHIYEIGNGDSIASPDRPEWATGNQLAVSNIQSTSVKLSWPSASNDTDAYYVYVDGVKKAEVAGTANEYVVPGLTASSTYTFTVTAVNAQGLQSNGLSNSATTAVAVPSTTAPQSSGGGSPPSSLKTLSQLGITANGKPLVLSPAFSADVTEYSMETAEKSVTIAAAAFGAAAMTLNGNAVDKEATVNLQEGDNKFELIVKAADGTKQVYILHIVKTGEKEPSSSNHEKASDSWKDIAGHWSETLLLKAWEMKLIKGYPDQSFKPNQSLTRAEFSVLLMRALQATGDDNALGFTDQTQIGAWARSEVAKAVEAGVIRGYDDGSFRPGEPITRAEMAVMISRALKLLDTNNQATNFADATEIPAWAGEAVQAVQQLGIIEGRSSNRFAPNKPLTRAEAVVALLRMLEKTAKHSE</sequence>
<keyword evidence="3" id="KW-0732">Signal</keyword>
<dbReference type="InterPro" id="IPR001119">
    <property type="entry name" value="SLH_dom"/>
</dbReference>
<dbReference type="Pfam" id="PF02018">
    <property type="entry name" value="CBM_4_9"/>
    <property type="match status" value="1"/>
</dbReference>
<dbReference type="SUPFAM" id="SSF51445">
    <property type="entry name" value="(Trans)glycosidases"/>
    <property type="match status" value="1"/>
</dbReference>
<dbReference type="Pfam" id="PF12733">
    <property type="entry name" value="Cadherin-like"/>
    <property type="match status" value="1"/>
</dbReference>
<feature type="domain" description="SLH" evidence="5">
    <location>
        <begin position="1155"/>
        <end position="1213"/>
    </location>
</feature>
<evidence type="ECO:0000259" key="4">
    <source>
        <dbReference type="PROSITE" id="PS50853"/>
    </source>
</evidence>
<evidence type="ECO:0000256" key="1">
    <source>
        <dbReference type="ARBA" id="ARBA00022801"/>
    </source>
</evidence>
<feature type="region of interest" description="Disordered" evidence="2">
    <location>
        <begin position="908"/>
        <end position="927"/>
    </location>
</feature>
<dbReference type="AlphaFoldDB" id="A0A3D9IV90"/>
<proteinExistence type="predicted"/>
<feature type="domain" description="SLH" evidence="5">
    <location>
        <begin position="1029"/>
        <end position="1089"/>
    </location>
</feature>
<accession>A0A3D9IV90</accession>
<dbReference type="Proteomes" id="UP000256977">
    <property type="component" value="Unassembled WGS sequence"/>
</dbReference>
<dbReference type="SMART" id="SM00060">
    <property type="entry name" value="FN3"/>
    <property type="match status" value="1"/>
</dbReference>
<dbReference type="SUPFAM" id="SSF49785">
    <property type="entry name" value="Galactose-binding domain-like"/>
    <property type="match status" value="2"/>
</dbReference>
<feature type="domain" description="Fibronectin type-III" evidence="4">
    <location>
        <begin position="821"/>
        <end position="914"/>
    </location>
</feature>
<dbReference type="InterPro" id="IPR036116">
    <property type="entry name" value="FN3_sf"/>
</dbReference>
<dbReference type="Pfam" id="PF00395">
    <property type="entry name" value="SLH"/>
    <property type="match status" value="3"/>
</dbReference>
<feature type="domain" description="SLH" evidence="5">
    <location>
        <begin position="1090"/>
        <end position="1153"/>
    </location>
</feature>
<dbReference type="Gene3D" id="2.60.40.10">
    <property type="entry name" value="Immunoglobulins"/>
    <property type="match status" value="1"/>
</dbReference>
<evidence type="ECO:0000256" key="3">
    <source>
        <dbReference type="SAM" id="SignalP"/>
    </source>
</evidence>
<dbReference type="CDD" id="cd00063">
    <property type="entry name" value="FN3"/>
    <property type="match status" value="1"/>
</dbReference>
<keyword evidence="7" id="KW-1185">Reference proteome</keyword>
<keyword evidence="1" id="KW-0378">Hydrolase</keyword>
<name>A0A3D9IV90_9BACL</name>
<dbReference type="InterPro" id="IPR017853">
    <property type="entry name" value="GH"/>
</dbReference>
<protein>
    <submittedName>
        <fullName evidence="6">S-layer family protein</fullName>
    </submittedName>
</protein>
<dbReference type="Pfam" id="PF00041">
    <property type="entry name" value="fn3"/>
    <property type="match status" value="1"/>
</dbReference>
<feature type="signal peptide" evidence="3">
    <location>
        <begin position="1"/>
        <end position="21"/>
    </location>
</feature>
<dbReference type="PROSITE" id="PS51272">
    <property type="entry name" value="SLH"/>
    <property type="match status" value="3"/>
</dbReference>
<dbReference type="InterPro" id="IPR003961">
    <property type="entry name" value="FN3_dom"/>
</dbReference>
<reference evidence="6 7" key="1">
    <citation type="submission" date="2018-07" db="EMBL/GenBank/DDBJ databases">
        <title>Genomic Encyclopedia of Type Strains, Phase III (KMG-III): the genomes of soil and plant-associated and newly described type strains.</title>
        <authorList>
            <person name="Whitman W."/>
        </authorList>
    </citation>
    <scope>NUCLEOTIDE SEQUENCE [LARGE SCALE GENOMIC DNA]</scope>
    <source>
        <strain evidence="6 7">CECT 7287</strain>
    </source>
</reference>
<comment type="caution">
    <text evidence="6">The sequence shown here is derived from an EMBL/GenBank/DDBJ whole genome shotgun (WGS) entry which is preliminary data.</text>
</comment>
<dbReference type="PANTHER" id="PTHR43308:SF5">
    <property type="entry name" value="S-LAYER PROTEIN _ PEPTIDOGLYCAN ENDO-BETA-N-ACETYLGLUCOSAMINIDASE"/>
    <property type="match status" value="1"/>
</dbReference>
<dbReference type="Gene3D" id="3.20.20.80">
    <property type="entry name" value="Glycosidases"/>
    <property type="match status" value="1"/>
</dbReference>
<feature type="chain" id="PRO_5038471972" evidence="3">
    <location>
        <begin position="22"/>
        <end position="1213"/>
    </location>
</feature>
<evidence type="ECO:0000313" key="7">
    <source>
        <dbReference type="Proteomes" id="UP000256977"/>
    </source>
</evidence>
<organism evidence="6 7">
    <name type="scientific">Cohnella phaseoli</name>
    <dbReference type="NCBI Taxonomy" id="456490"/>
    <lineage>
        <taxon>Bacteria</taxon>
        <taxon>Bacillati</taxon>
        <taxon>Bacillota</taxon>
        <taxon>Bacilli</taxon>
        <taxon>Bacillales</taxon>
        <taxon>Paenibacillaceae</taxon>
        <taxon>Cohnella</taxon>
    </lineage>
</organism>
<evidence type="ECO:0000313" key="6">
    <source>
        <dbReference type="EMBL" id="RED65429.1"/>
    </source>
</evidence>
<dbReference type="PROSITE" id="PS50853">
    <property type="entry name" value="FN3"/>
    <property type="match status" value="1"/>
</dbReference>
<dbReference type="PANTHER" id="PTHR43308">
    <property type="entry name" value="OUTER MEMBRANE PROTEIN ALPHA-RELATED"/>
    <property type="match status" value="1"/>
</dbReference>
<dbReference type="EMBL" id="QRDZ01000019">
    <property type="protein sequence ID" value="RED65429.1"/>
    <property type="molecule type" value="Genomic_DNA"/>
</dbReference>
<dbReference type="RefSeq" id="WP_181917864.1">
    <property type="nucleotide sequence ID" value="NZ_QRDZ01000019.1"/>
</dbReference>
<dbReference type="GO" id="GO:0016798">
    <property type="term" value="F:hydrolase activity, acting on glycosyl bonds"/>
    <property type="evidence" value="ECO:0007669"/>
    <property type="project" value="InterPro"/>
</dbReference>
<dbReference type="InterPro" id="IPR013783">
    <property type="entry name" value="Ig-like_fold"/>
</dbReference>
<evidence type="ECO:0000259" key="5">
    <source>
        <dbReference type="PROSITE" id="PS51272"/>
    </source>
</evidence>
<gene>
    <name evidence="6" type="ORF">DFP98_11968</name>
</gene>
<dbReference type="InterPro" id="IPR051465">
    <property type="entry name" value="Cell_Envelope_Struct_Comp"/>
</dbReference>
<dbReference type="Gene3D" id="2.60.120.260">
    <property type="entry name" value="Galactose-binding domain-like"/>
    <property type="match status" value="2"/>
</dbReference>
<dbReference type="SUPFAM" id="SSF49265">
    <property type="entry name" value="Fibronectin type III"/>
    <property type="match status" value="1"/>
</dbReference>